<name>A0ABP3RAE6_9BACI</name>
<evidence type="ECO:0000313" key="8">
    <source>
        <dbReference type="EMBL" id="GAA0606101.1"/>
    </source>
</evidence>
<dbReference type="SUPFAM" id="SSF161098">
    <property type="entry name" value="MetI-like"/>
    <property type="match status" value="1"/>
</dbReference>
<keyword evidence="4 6" id="KW-1133">Transmembrane helix</keyword>
<gene>
    <name evidence="8" type="ORF">GCM10009001_24200</name>
</gene>
<sequence>MIKTLFKHPLFLTGFLFITILISASIVHAVFFDGKIPVDRQHYNEQGELIAKSPFSPIEVPPLGTDQVGNHLFFKLLQGAKYTIGIALIVAMLRMIFSFIMGLFYGNFALKLGRYVSGIVNSYYFVPISLLCYVLLSDVLLIRNPYDEIEYTFVQRAGFEFIILTIVALPTTSLLIGEQMNRIMKNEFVVGEKTLGGSRLHIFKRHILPHLWPRIMIQYAGQIVQVLILLAHLGFFHLMFGGTKVIKSFDMVYVSMSGEWSGMLGNNYYQFLILPWLFLAPVIAFTVTILALNFMVKAMEEVFLGGWIPKRKKDRNNSQTFDTGSDGKELDFSFVKNH</sequence>
<dbReference type="InterPro" id="IPR000515">
    <property type="entry name" value="MetI-like"/>
</dbReference>
<evidence type="ECO:0000256" key="2">
    <source>
        <dbReference type="ARBA" id="ARBA00022448"/>
    </source>
</evidence>
<dbReference type="RefSeq" id="WP_343813387.1">
    <property type="nucleotide sequence ID" value="NZ_BAAADS010000016.1"/>
</dbReference>
<reference evidence="9" key="1">
    <citation type="journal article" date="2019" name="Int. J. Syst. Evol. Microbiol.">
        <title>The Global Catalogue of Microorganisms (GCM) 10K type strain sequencing project: providing services to taxonomists for standard genome sequencing and annotation.</title>
        <authorList>
            <consortium name="The Broad Institute Genomics Platform"/>
            <consortium name="The Broad Institute Genome Sequencing Center for Infectious Disease"/>
            <person name="Wu L."/>
            <person name="Ma J."/>
        </authorList>
    </citation>
    <scope>NUCLEOTIDE SEQUENCE [LARGE SCALE GENOMIC DNA]</scope>
    <source>
        <strain evidence="9">JCM 15395</strain>
    </source>
</reference>
<feature type="transmembrane region" description="Helical" evidence="6">
    <location>
        <begin position="268"/>
        <end position="292"/>
    </location>
</feature>
<comment type="caution">
    <text evidence="8">The sequence shown here is derived from an EMBL/GenBank/DDBJ whole genome shotgun (WGS) entry which is preliminary data.</text>
</comment>
<dbReference type="Proteomes" id="UP001500866">
    <property type="component" value="Unassembled WGS sequence"/>
</dbReference>
<feature type="domain" description="ABC transmembrane type-1" evidence="7">
    <location>
        <begin position="84"/>
        <end position="296"/>
    </location>
</feature>
<feature type="transmembrane region" description="Helical" evidence="6">
    <location>
        <begin position="82"/>
        <end position="110"/>
    </location>
</feature>
<evidence type="ECO:0000313" key="9">
    <source>
        <dbReference type="Proteomes" id="UP001500866"/>
    </source>
</evidence>
<organism evidence="8 9">
    <name type="scientific">Virgibacillus siamensis</name>
    <dbReference type="NCBI Taxonomy" id="480071"/>
    <lineage>
        <taxon>Bacteria</taxon>
        <taxon>Bacillati</taxon>
        <taxon>Bacillota</taxon>
        <taxon>Bacilli</taxon>
        <taxon>Bacillales</taxon>
        <taxon>Bacillaceae</taxon>
        <taxon>Virgibacillus</taxon>
    </lineage>
</organism>
<evidence type="ECO:0000256" key="6">
    <source>
        <dbReference type="RuleBase" id="RU363032"/>
    </source>
</evidence>
<comment type="similarity">
    <text evidence="6">Belongs to the binding-protein-dependent transport system permease family.</text>
</comment>
<keyword evidence="2 6" id="KW-0813">Transport</keyword>
<dbReference type="EMBL" id="BAAADS010000016">
    <property type="protein sequence ID" value="GAA0606101.1"/>
    <property type="molecule type" value="Genomic_DNA"/>
</dbReference>
<dbReference type="PROSITE" id="PS50928">
    <property type="entry name" value="ABC_TM1"/>
    <property type="match status" value="1"/>
</dbReference>
<evidence type="ECO:0000256" key="5">
    <source>
        <dbReference type="ARBA" id="ARBA00023136"/>
    </source>
</evidence>
<dbReference type="CDD" id="cd06261">
    <property type="entry name" value="TM_PBP2"/>
    <property type="match status" value="1"/>
</dbReference>
<protein>
    <submittedName>
        <fullName evidence="8">ABC transporter permease</fullName>
    </submittedName>
</protein>
<dbReference type="PANTHER" id="PTHR43839:SF3">
    <property type="entry name" value="OLIGOPEPTIDE ABC TRANSPORTER, PERMEASE PROTEIN"/>
    <property type="match status" value="1"/>
</dbReference>
<proteinExistence type="inferred from homology"/>
<dbReference type="InterPro" id="IPR035906">
    <property type="entry name" value="MetI-like_sf"/>
</dbReference>
<keyword evidence="9" id="KW-1185">Reference proteome</keyword>
<accession>A0ABP3RAE6</accession>
<keyword evidence="5 6" id="KW-0472">Membrane</keyword>
<evidence type="ECO:0000256" key="4">
    <source>
        <dbReference type="ARBA" id="ARBA00022989"/>
    </source>
</evidence>
<keyword evidence="3 6" id="KW-0812">Transmembrane</keyword>
<comment type="subcellular location">
    <subcellularLocation>
        <location evidence="6">Cell membrane</location>
        <topology evidence="6">Multi-pass membrane protein</topology>
    </subcellularLocation>
    <subcellularLocation>
        <location evidence="1">Membrane</location>
        <topology evidence="1">Multi-pass membrane protein</topology>
    </subcellularLocation>
</comment>
<evidence type="ECO:0000259" key="7">
    <source>
        <dbReference type="PROSITE" id="PS50928"/>
    </source>
</evidence>
<dbReference type="Gene3D" id="1.10.3720.10">
    <property type="entry name" value="MetI-like"/>
    <property type="match status" value="1"/>
</dbReference>
<feature type="transmembrane region" description="Helical" evidence="6">
    <location>
        <begin position="122"/>
        <end position="142"/>
    </location>
</feature>
<evidence type="ECO:0000256" key="3">
    <source>
        <dbReference type="ARBA" id="ARBA00022692"/>
    </source>
</evidence>
<feature type="transmembrane region" description="Helical" evidence="6">
    <location>
        <begin position="219"/>
        <end position="240"/>
    </location>
</feature>
<dbReference type="Pfam" id="PF00528">
    <property type="entry name" value="BPD_transp_1"/>
    <property type="match status" value="1"/>
</dbReference>
<evidence type="ECO:0000256" key="1">
    <source>
        <dbReference type="ARBA" id="ARBA00004141"/>
    </source>
</evidence>
<feature type="transmembrane region" description="Helical" evidence="6">
    <location>
        <begin position="157"/>
        <end position="176"/>
    </location>
</feature>
<dbReference type="PANTHER" id="PTHR43839">
    <property type="entry name" value="OPPC IN A BINDING PROTEIN-DEPENDENT TRANSPORT SYSTEM"/>
    <property type="match status" value="1"/>
</dbReference>